<dbReference type="Proteomes" id="UP000054279">
    <property type="component" value="Unassembled WGS sequence"/>
</dbReference>
<feature type="region of interest" description="Disordered" evidence="5">
    <location>
        <begin position="231"/>
        <end position="253"/>
    </location>
</feature>
<evidence type="ECO:0008006" key="9">
    <source>
        <dbReference type="Google" id="ProtNLM"/>
    </source>
</evidence>
<dbReference type="InterPro" id="IPR002347">
    <property type="entry name" value="SDR_fam"/>
</dbReference>
<proteinExistence type="inferred from homology"/>
<evidence type="ECO:0000313" key="8">
    <source>
        <dbReference type="Proteomes" id="UP000054279"/>
    </source>
</evidence>
<dbReference type="PRINTS" id="PR00081">
    <property type="entry name" value="GDHRDH"/>
</dbReference>
<keyword evidence="6" id="KW-0812">Transmembrane</keyword>
<protein>
    <recommendedName>
        <fullName evidence="9">3-oxoacyl-[acyl-carrier-protein] reductase</fullName>
    </recommendedName>
</protein>
<keyword evidence="6" id="KW-1133">Transmembrane helix</keyword>
<organism evidence="7 8">
    <name type="scientific">Sphaerobolus stellatus (strain SS14)</name>
    <dbReference type="NCBI Taxonomy" id="990650"/>
    <lineage>
        <taxon>Eukaryota</taxon>
        <taxon>Fungi</taxon>
        <taxon>Dikarya</taxon>
        <taxon>Basidiomycota</taxon>
        <taxon>Agaricomycotina</taxon>
        <taxon>Agaricomycetes</taxon>
        <taxon>Phallomycetidae</taxon>
        <taxon>Geastrales</taxon>
        <taxon>Sphaerobolaceae</taxon>
        <taxon>Sphaerobolus</taxon>
    </lineage>
</organism>
<evidence type="ECO:0000313" key="7">
    <source>
        <dbReference type="EMBL" id="KIJ25554.1"/>
    </source>
</evidence>
<accession>A0A0C9TUP1</accession>
<sequence>MPPFATTDFKAEKLFDVTGWVAVVTGGGTGLGLMTASALLANGAARVYITGRREDVLQQAVKSHGHGPGINGELIPIVSDVTQKDDIERMVATIRQKESYVNLVVNNASVGGVKNDFATKTTVEEISQSLFSSTFETWNQILHLNSTSMYFVAVAFLPLLVAAKGPFPHTGSILNVSSMSGITKQSQGGQFAYNAAKAATISLTQQMAFEFRGPPLGIRVNTLAPGYFPSEMTQESSFPSDPEEVRSKKGVPMGRLGSPTDYAQAILSLAVNAYMTGSVVLIDGGWLLQQS</sequence>
<keyword evidence="2" id="KW-0521">NADP</keyword>
<dbReference type="PANTHER" id="PTHR43618:SF4">
    <property type="entry name" value="SHORT CHAIN DEHYDROGENASE_REDUCTASE FAMILY (AFU_ORTHOLOGUE AFUA_7G04540)"/>
    <property type="match status" value="1"/>
</dbReference>
<dbReference type="EMBL" id="KN837409">
    <property type="protein sequence ID" value="KIJ25554.1"/>
    <property type="molecule type" value="Genomic_DNA"/>
</dbReference>
<feature type="transmembrane region" description="Helical" evidence="6">
    <location>
        <begin position="20"/>
        <end position="43"/>
    </location>
</feature>
<dbReference type="InterPro" id="IPR052178">
    <property type="entry name" value="Sec_Metab_Biosynth_SDR"/>
</dbReference>
<name>A0A0C9TUP1_SPHS4</name>
<dbReference type="PANTHER" id="PTHR43618">
    <property type="entry name" value="7-ALPHA-HYDROXYSTEROID DEHYDROGENASE"/>
    <property type="match status" value="1"/>
</dbReference>
<dbReference type="GO" id="GO:0016491">
    <property type="term" value="F:oxidoreductase activity"/>
    <property type="evidence" value="ECO:0007669"/>
    <property type="project" value="UniProtKB-KW"/>
</dbReference>
<reference evidence="7 8" key="1">
    <citation type="submission" date="2014-06" db="EMBL/GenBank/DDBJ databases">
        <title>Evolutionary Origins and Diversification of the Mycorrhizal Mutualists.</title>
        <authorList>
            <consortium name="DOE Joint Genome Institute"/>
            <consortium name="Mycorrhizal Genomics Consortium"/>
            <person name="Kohler A."/>
            <person name="Kuo A."/>
            <person name="Nagy L.G."/>
            <person name="Floudas D."/>
            <person name="Copeland A."/>
            <person name="Barry K.W."/>
            <person name="Cichocki N."/>
            <person name="Veneault-Fourrey C."/>
            <person name="LaButti K."/>
            <person name="Lindquist E.A."/>
            <person name="Lipzen A."/>
            <person name="Lundell T."/>
            <person name="Morin E."/>
            <person name="Murat C."/>
            <person name="Riley R."/>
            <person name="Ohm R."/>
            <person name="Sun H."/>
            <person name="Tunlid A."/>
            <person name="Henrissat B."/>
            <person name="Grigoriev I.V."/>
            <person name="Hibbett D.S."/>
            <person name="Martin F."/>
        </authorList>
    </citation>
    <scope>NUCLEOTIDE SEQUENCE [LARGE SCALE GENOMIC DNA]</scope>
    <source>
        <strain evidence="7 8">SS14</strain>
    </source>
</reference>
<feature type="transmembrane region" description="Helical" evidence="6">
    <location>
        <begin position="149"/>
        <end position="167"/>
    </location>
</feature>
<dbReference type="OrthoDB" id="3819888at2759"/>
<comment type="similarity">
    <text evidence="1 4">Belongs to the short-chain dehydrogenases/reductases (SDR) family.</text>
</comment>
<gene>
    <name evidence="7" type="ORF">M422DRAFT_62235</name>
</gene>
<dbReference type="HOGENOM" id="CLU_010194_12_1_1"/>
<dbReference type="Pfam" id="PF00106">
    <property type="entry name" value="adh_short"/>
    <property type="match status" value="1"/>
</dbReference>
<evidence type="ECO:0000256" key="4">
    <source>
        <dbReference type="RuleBase" id="RU000363"/>
    </source>
</evidence>
<dbReference type="InterPro" id="IPR020904">
    <property type="entry name" value="Sc_DH/Rdtase_CS"/>
</dbReference>
<dbReference type="Gene3D" id="3.40.50.720">
    <property type="entry name" value="NAD(P)-binding Rossmann-like Domain"/>
    <property type="match status" value="1"/>
</dbReference>
<evidence type="ECO:0000256" key="2">
    <source>
        <dbReference type="ARBA" id="ARBA00022857"/>
    </source>
</evidence>
<evidence type="ECO:0000256" key="1">
    <source>
        <dbReference type="ARBA" id="ARBA00006484"/>
    </source>
</evidence>
<keyword evidence="6" id="KW-0472">Membrane</keyword>
<dbReference type="SUPFAM" id="SSF51735">
    <property type="entry name" value="NAD(P)-binding Rossmann-fold domains"/>
    <property type="match status" value="1"/>
</dbReference>
<dbReference type="PRINTS" id="PR00080">
    <property type="entry name" value="SDRFAMILY"/>
</dbReference>
<dbReference type="InterPro" id="IPR036291">
    <property type="entry name" value="NAD(P)-bd_dom_sf"/>
</dbReference>
<evidence type="ECO:0000256" key="5">
    <source>
        <dbReference type="SAM" id="MobiDB-lite"/>
    </source>
</evidence>
<evidence type="ECO:0000256" key="6">
    <source>
        <dbReference type="SAM" id="Phobius"/>
    </source>
</evidence>
<dbReference type="CDD" id="cd05233">
    <property type="entry name" value="SDR_c"/>
    <property type="match status" value="1"/>
</dbReference>
<dbReference type="PROSITE" id="PS00061">
    <property type="entry name" value="ADH_SHORT"/>
    <property type="match status" value="1"/>
</dbReference>
<evidence type="ECO:0000256" key="3">
    <source>
        <dbReference type="ARBA" id="ARBA00023002"/>
    </source>
</evidence>
<feature type="transmembrane region" description="Helical" evidence="6">
    <location>
        <begin position="262"/>
        <end position="288"/>
    </location>
</feature>
<keyword evidence="3" id="KW-0560">Oxidoreductase</keyword>
<dbReference type="AlphaFoldDB" id="A0A0C9TUP1"/>
<keyword evidence="8" id="KW-1185">Reference proteome</keyword>